<feature type="transmembrane region" description="Helical" evidence="1">
    <location>
        <begin position="468"/>
        <end position="488"/>
    </location>
</feature>
<evidence type="ECO:0008006" key="4">
    <source>
        <dbReference type="Google" id="ProtNLM"/>
    </source>
</evidence>
<keyword evidence="1" id="KW-1133">Transmembrane helix</keyword>
<keyword evidence="3" id="KW-1185">Reference proteome</keyword>
<evidence type="ECO:0000313" key="2">
    <source>
        <dbReference type="EMBL" id="MBZ5713975.1"/>
    </source>
</evidence>
<feature type="transmembrane region" description="Helical" evidence="1">
    <location>
        <begin position="260"/>
        <end position="278"/>
    </location>
</feature>
<protein>
    <recommendedName>
        <fullName evidence="4">Glycosyltransferase RgtA/B/C/D-like domain-containing protein</fullName>
    </recommendedName>
</protein>
<dbReference type="Proteomes" id="UP001139031">
    <property type="component" value="Unassembled WGS sequence"/>
</dbReference>
<feature type="transmembrane region" description="Helical" evidence="1">
    <location>
        <begin position="399"/>
        <end position="418"/>
    </location>
</feature>
<feature type="transmembrane region" description="Helical" evidence="1">
    <location>
        <begin position="192"/>
        <end position="210"/>
    </location>
</feature>
<dbReference type="RefSeq" id="WP_224195710.1">
    <property type="nucleotide sequence ID" value="NZ_JAIRAU010000045.1"/>
</dbReference>
<accession>A0ABS7U0I9</accession>
<reference evidence="2" key="1">
    <citation type="submission" date="2021-08" db="EMBL/GenBank/DDBJ databases">
        <authorList>
            <person name="Stevens D.C."/>
        </authorList>
    </citation>
    <scope>NUCLEOTIDE SEQUENCE</scope>
    <source>
        <strain evidence="2">DSM 53165</strain>
    </source>
</reference>
<feature type="transmembrane region" description="Helical" evidence="1">
    <location>
        <begin position="430"/>
        <end position="448"/>
    </location>
</feature>
<proteinExistence type="predicted"/>
<feature type="transmembrane region" description="Helical" evidence="1">
    <location>
        <begin position="308"/>
        <end position="325"/>
    </location>
</feature>
<feature type="transmembrane region" description="Helical" evidence="1">
    <location>
        <begin position="27"/>
        <end position="49"/>
    </location>
</feature>
<sequence length="824" mass="87675">MAGVLTALALATALAVAALLRDRLGSACALGVGLAGTCLAVSAVGMLLLDLQRLQPWPVRAGLLGAFAALVLLAFTVRRRLPAITLPLRTRHTVATTIAVVVLLVCGVGLRLHPSPYLQGGQDQGIYVNVGHHIARTGRLRPVDRVMQGALRGVPQADVLAAYRIKQPPPGSPLAGVREGRWTAGLHIEDAAAGRLVPAFFHLMPVWFALAELDWGFARSTWPLVLFWQLSGLAAFALARRLALAGADPHLQHRADRVGIVALAALALHPLDLWISSFTVTENLARACLLAAAWLSLEAGAAERQGRAGVALLAGLAGLCFAAGAFTRGSFVAHAIVLAGALLLVPRDAPRARRVLLRTLVAGTALAVVQAVLHSWPYFFSAATNHFHVPRLTPSTGEAVAWTFAAAAALLLADLGLRRLPPRLAALAPRLLRIVAGLMLAAGALVSLRDLFAPANELGPDQQVLAVLLRHGGPLPLLLGFLGLAVAVRRAHASLLPWVFLASAIVLLTALKQGVRYEFYYARYFVADALPVLLVAAACLSGHLIARLAARRGPRWAAAGFAVLLPAWLVPPLRLLPREVYWTRDLADDPAQLASIFEHVPEDGLLLFDDRAPGRWRGLLAAPALLSFGRNALAVPPRGHIVEGALKAGTPVFLLSGGWEPDERQRWPSAAHGPWRTRVVARGIYRAVRAETVAGGVPGRLVDGGGPWELQQLDRSIWRSSGAFSLYPESVFVATTAAGLVTEPLPLPAGARLELWLPARGPACEVTAALRTGDAAHELAPLPRERDDQLLWSLPAAPGPAALALTARCEGAFAWRWLSVRRSE</sequence>
<gene>
    <name evidence="2" type="ORF">K7C98_32485</name>
</gene>
<name>A0ABS7U0I9_9BACT</name>
<dbReference type="EMBL" id="JAIRAU010000045">
    <property type="protein sequence ID" value="MBZ5713975.1"/>
    <property type="molecule type" value="Genomic_DNA"/>
</dbReference>
<feature type="transmembrane region" description="Helical" evidence="1">
    <location>
        <begin position="331"/>
        <end position="347"/>
    </location>
</feature>
<comment type="caution">
    <text evidence="2">The sequence shown here is derived from an EMBL/GenBank/DDBJ whole genome shotgun (WGS) entry which is preliminary data.</text>
</comment>
<keyword evidence="1" id="KW-0812">Transmembrane</keyword>
<feature type="transmembrane region" description="Helical" evidence="1">
    <location>
        <begin position="93"/>
        <end position="112"/>
    </location>
</feature>
<evidence type="ECO:0000313" key="3">
    <source>
        <dbReference type="Proteomes" id="UP001139031"/>
    </source>
</evidence>
<feature type="transmembrane region" description="Helical" evidence="1">
    <location>
        <begin position="556"/>
        <end position="576"/>
    </location>
</feature>
<feature type="transmembrane region" description="Helical" evidence="1">
    <location>
        <begin position="495"/>
        <end position="515"/>
    </location>
</feature>
<feature type="transmembrane region" description="Helical" evidence="1">
    <location>
        <begin position="359"/>
        <end position="379"/>
    </location>
</feature>
<organism evidence="2 3">
    <name type="scientific">Nannocystis pusilla</name>
    <dbReference type="NCBI Taxonomy" id="889268"/>
    <lineage>
        <taxon>Bacteria</taxon>
        <taxon>Pseudomonadati</taxon>
        <taxon>Myxococcota</taxon>
        <taxon>Polyangia</taxon>
        <taxon>Nannocystales</taxon>
        <taxon>Nannocystaceae</taxon>
        <taxon>Nannocystis</taxon>
    </lineage>
</organism>
<evidence type="ECO:0000256" key="1">
    <source>
        <dbReference type="SAM" id="Phobius"/>
    </source>
</evidence>
<feature type="transmembrane region" description="Helical" evidence="1">
    <location>
        <begin position="521"/>
        <end position="544"/>
    </location>
</feature>
<feature type="transmembrane region" description="Helical" evidence="1">
    <location>
        <begin position="222"/>
        <end position="239"/>
    </location>
</feature>
<feature type="transmembrane region" description="Helical" evidence="1">
    <location>
        <begin position="61"/>
        <end position="81"/>
    </location>
</feature>
<keyword evidence="1" id="KW-0472">Membrane</keyword>